<protein>
    <submittedName>
        <fullName evidence="1">Uncharacterized protein</fullName>
    </submittedName>
</protein>
<name>A0AAD6TMM9_9AGAR</name>
<comment type="caution">
    <text evidence="1">The sequence shown here is derived from an EMBL/GenBank/DDBJ whole genome shotgun (WGS) entry which is preliminary data.</text>
</comment>
<organism evidence="1 2">
    <name type="scientific">Mycena belliarum</name>
    <dbReference type="NCBI Taxonomy" id="1033014"/>
    <lineage>
        <taxon>Eukaryota</taxon>
        <taxon>Fungi</taxon>
        <taxon>Dikarya</taxon>
        <taxon>Basidiomycota</taxon>
        <taxon>Agaricomycotina</taxon>
        <taxon>Agaricomycetes</taxon>
        <taxon>Agaricomycetidae</taxon>
        <taxon>Agaricales</taxon>
        <taxon>Marasmiineae</taxon>
        <taxon>Mycenaceae</taxon>
        <taxon>Mycena</taxon>
    </lineage>
</organism>
<keyword evidence="2" id="KW-1185">Reference proteome</keyword>
<dbReference type="Proteomes" id="UP001222325">
    <property type="component" value="Unassembled WGS sequence"/>
</dbReference>
<evidence type="ECO:0000313" key="1">
    <source>
        <dbReference type="EMBL" id="KAJ7069026.1"/>
    </source>
</evidence>
<evidence type="ECO:0000313" key="2">
    <source>
        <dbReference type="Proteomes" id="UP001222325"/>
    </source>
</evidence>
<sequence length="132" mass="14097">MWSVSWVLVAQQTPSLLQLGSVLECRSLNKCLARGLSGSSFLGCSSPNKRLLFSSWGAFLSVGRSTNASPVVSQKQLSWVLVAQQTPSLLLLGSVLECRSLNKCLARGLSEAAFLGPRRPTNAFSSPAGERS</sequence>
<gene>
    <name evidence="1" type="ORF">B0H15DRAFT_957952</name>
</gene>
<dbReference type="EMBL" id="JARJCN010000139">
    <property type="protein sequence ID" value="KAJ7069026.1"/>
    <property type="molecule type" value="Genomic_DNA"/>
</dbReference>
<proteinExistence type="predicted"/>
<reference evidence="1" key="1">
    <citation type="submission" date="2023-03" db="EMBL/GenBank/DDBJ databases">
        <title>Massive genome expansion in bonnet fungi (Mycena s.s.) driven by repeated elements and novel gene families across ecological guilds.</title>
        <authorList>
            <consortium name="Lawrence Berkeley National Laboratory"/>
            <person name="Harder C.B."/>
            <person name="Miyauchi S."/>
            <person name="Viragh M."/>
            <person name="Kuo A."/>
            <person name="Thoen E."/>
            <person name="Andreopoulos B."/>
            <person name="Lu D."/>
            <person name="Skrede I."/>
            <person name="Drula E."/>
            <person name="Henrissat B."/>
            <person name="Morin E."/>
            <person name="Kohler A."/>
            <person name="Barry K."/>
            <person name="LaButti K."/>
            <person name="Morin E."/>
            <person name="Salamov A."/>
            <person name="Lipzen A."/>
            <person name="Mereny Z."/>
            <person name="Hegedus B."/>
            <person name="Baldrian P."/>
            <person name="Stursova M."/>
            <person name="Weitz H."/>
            <person name="Taylor A."/>
            <person name="Grigoriev I.V."/>
            <person name="Nagy L.G."/>
            <person name="Martin F."/>
            <person name="Kauserud H."/>
        </authorList>
    </citation>
    <scope>NUCLEOTIDE SEQUENCE</scope>
    <source>
        <strain evidence="1">CBHHK173m</strain>
    </source>
</reference>
<dbReference type="AlphaFoldDB" id="A0AAD6TMM9"/>
<accession>A0AAD6TMM9</accession>